<evidence type="ECO:0000313" key="2">
    <source>
        <dbReference type="Proteomes" id="UP000182241"/>
    </source>
</evidence>
<gene>
    <name evidence="1" type="ORF">SAMN04489793_2833</name>
</gene>
<keyword evidence="2" id="KW-1185">Reference proteome</keyword>
<proteinExistence type="predicted"/>
<sequence length="88" mass="9695">MLSATLLVTGIAFAYAAVAVAVYDAIDRVEDLRLLAKYEEHEGRKLTDAEIDAAFRSFAAFWVLSVPLVGIAMLIEWMRRGGPPPNGW</sequence>
<organism evidence="1 2">
    <name type="scientific">Tsukamurella tyrosinosolvens</name>
    <dbReference type="NCBI Taxonomy" id="57704"/>
    <lineage>
        <taxon>Bacteria</taxon>
        <taxon>Bacillati</taxon>
        <taxon>Actinomycetota</taxon>
        <taxon>Actinomycetes</taxon>
        <taxon>Mycobacteriales</taxon>
        <taxon>Tsukamurellaceae</taxon>
        <taxon>Tsukamurella</taxon>
    </lineage>
</organism>
<name>A0A1H4UAC2_TSUTY</name>
<dbReference type="AlphaFoldDB" id="A0A1H4UAC2"/>
<protein>
    <submittedName>
        <fullName evidence="1">Uncharacterized protein</fullName>
    </submittedName>
</protein>
<dbReference type="STRING" id="57704.SAMN04489793_2833"/>
<evidence type="ECO:0000313" key="1">
    <source>
        <dbReference type="EMBL" id="SEC65709.1"/>
    </source>
</evidence>
<dbReference type="RefSeq" id="WP_068741765.1">
    <property type="nucleotide sequence ID" value="NZ_FNSA01000003.1"/>
</dbReference>
<reference evidence="2" key="1">
    <citation type="submission" date="2016-10" db="EMBL/GenBank/DDBJ databases">
        <authorList>
            <person name="Varghese N."/>
            <person name="Submissions S."/>
        </authorList>
    </citation>
    <scope>NUCLEOTIDE SEQUENCE [LARGE SCALE GENOMIC DNA]</scope>
    <source>
        <strain evidence="2">DSM 44234</strain>
    </source>
</reference>
<dbReference type="Proteomes" id="UP000182241">
    <property type="component" value="Unassembled WGS sequence"/>
</dbReference>
<accession>A0A1H4UAC2</accession>
<dbReference type="EMBL" id="FNSA01000003">
    <property type="protein sequence ID" value="SEC65709.1"/>
    <property type="molecule type" value="Genomic_DNA"/>
</dbReference>